<evidence type="ECO:0000256" key="2">
    <source>
        <dbReference type="ARBA" id="ARBA00008664"/>
    </source>
</evidence>
<evidence type="ECO:0000256" key="1">
    <source>
        <dbReference type="ARBA" id="ARBA00000798"/>
    </source>
</evidence>
<feature type="domain" description="Phospholipase D-like" evidence="8">
    <location>
        <begin position="73"/>
        <end position="197"/>
    </location>
</feature>
<comment type="caution">
    <text evidence="9">The sequence shown here is derived from an EMBL/GenBank/DDBJ whole genome shotgun (WGS) entry which is preliminary data.</text>
</comment>
<feature type="chain" id="PRO_5021871765" description="phospholipase D" evidence="7">
    <location>
        <begin position="27"/>
        <end position="389"/>
    </location>
</feature>
<proteinExistence type="inferred from homology"/>
<dbReference type="PANTHER" id="PTHR43856">
    <property type="entry name" value="CARDIOLIPIN HYDROLASE"/>
    <property type="match status" value="1"/>
</dbReference>
<dbReference type="GO" id="GO:0016891">
    <property type="term" value="F:RNA endonuclease activity producing 5'-phosphomonoesters, hydrolytic mechanism"/>
    <property type="evidence" value="ECO:0007669"/>
    <property type="project" value="TreeGrafter"/>
</dbReference>
<evidence type="ECO:0000313" key="10">
    <source>
        <dbReference type="Proteomes" id="UP000316096"/>
    </source>
</evidence>
<dbReference type="EMBL" id="VFOZ01000001">
    <property type="protein sequence ID" value="TQL96088.1"/>
    <property type="molecule type" value="Genomic_DNA"/>
</dbReference>
<evidence type="ECO:0000259" key="8">
    <source>
        <dbReference type="Pfam" id="PF13091"/>
    </source>
</evidence>
<comment type="similarity">
    <text evidence="2">Belongs to the phospholipase D family.</text>
</comment>
<keyword evidence="10" id="KW-1185">Reference proteome</keyword>
<dbReference type="PANTHER" id="PTHR43856:SF1">
    <property type="entry name" value="MITOCHONDRIAL CARDIOLIPIN HYDROLASE"/>
    <property type="match status" value="1"/>
</dbReference>
<dbReference type="OrthoDB" id="3740959at2"/>
<feature type="domain" description="Phospholipase D-like" evidence="8">
    <location>
        <begin position="243"/>
        <end position="373"/>
    </location>
</feature>
<dbReference type="InterPro" id="IPR025202">
    <property type="entry name" value="PLD-like_dom"/>
</dbReference>
<dbReference type="Proteomes" id="UP000316096">
    <property type="component" value="Unassembled WGS sequence"/>
</dbReference>
<dbReference type="GO" id="GO:0016042">
    <property type="term" value="P:lipid catabolic process"/>
    <property type="evidence" value="ECO:0007669"/>
    <property type="project" value="UniProtKB-KW"/>
</dbReference>
<evidence type="ECO:0000256" key="3">
    <source>
        <dbReference type="ARBA" id="ARBA00012027"/>
    </source>
</evidence>
<dbReference type="SUPFAM" id="SSF56024">
    <property type="entry name" value="Phospholipase D/nuclease"/>
    <property type="match status" value="2"/>
</dbReference>
<organism evidence="9 10">
    <name type="scientific">Actinoallomurus bryophytorum</name>
    <dbReference type="NCBI Taxonomy" id="1490222"/>
    <lineage>
        <taxon>Bacteria</taxon>
        <taxon>Bacillati</taxon>
        <taxon>Actinomycetota</taxon>
        <taxon>Actinomycetes</taxon>
        <taxon>Streptosporangiales</taxon>
        <taxon>Thermomonosporaceae</taxon>
        <taxon>Actinoallomurus</taxon>
    </lineage>
</organism>
<evidence type="ECO:0000256" key="5">
    <source>
        <dbReference type="ARBA" id="ARBA00022963"/>
    </source>
</evidence>
<dbReference type="GO" id="GO:0004630">
    <property type="term" value="F:phospholipase D activity"/>
    <property type="evidence" value="ECO:0007669"/>
    <property type="project" value="UniProtKB-EC"/>
</dbReference>
<dbReference type="AlphaFoldDB" id="A0A543CG91"/>
<protein>
    <recommendedName>
        <fullName evidence="3">phospholipase D</fullName>
        <ecNumber evidence="3">3.1.4.4</ecNumber>
    </recommendedName>
</protein>
<gene>
    <name evidence="9" type="ORF">FB559_1608</name>
</gene>
<dbReference type="RefSeq" id="WP_141954858.1">
    <property type="nucleotide sequence ID" value="NZ_VFOZ01000001.1"/>
</dbReference>
<evidence type="ECO:0000256" key="6">
    <source>
        <dbReference type="ARBA" id="ARBA00023098"/>
    </source>
</evidence>
<sequence>MRRVTAATVSTAAVASILAVAADAHAAVTTPLTARRHAPSVVFNIPSGSPEEQNAIGSHVDALAAAVPRGGLIRIAIYRFTSPTAAQTLLDARKRGVRVQLVVDAGARGSAAYRGLARALGTGRRRSSWVTACKRGCVGDGVMHDKFFLFSRTGSARDVVVQSSANLTTTNRVNAWNNAVTLSDARLYRAYGRYFAALAARRHYAYHVTRSGGRTLYTFPRAGHAKKSDTLYGQLGHVGCASHTAVHMTAFSLTRTDIARRLWSLAHQGCDVRVVYTNLGRAARKIITRRGGPRLLSSHYSYLDLDAAGVVEAYVHSKYVTIGGTYSGHDRRLVITGSANHTVAGLRHNDETMLAIESASVYGAYETNFAELWRTAASRFPLGGHVAER</sequence>
<comment type="catalytic activity">
    <reaction evidence="1">
        <text>a 1,2-diacyl-sn-glycero-3-phosphocholine + H2O = a 1,2-diacyl-sn-glycero-3-phosphate + choline + H(+)</text>
        <dbReference type="Rhea" id="RHEA:14445"/>
        <dbReference type="ChEBI" id="CHEBI:15354"/>
        <dbReference type="ChEBI" id="CHEBI:15377"/>
        <dbReference type="ChEBI" id="CHEBI:15378"/>
        <dbReference type="ChEBI" id="CHEBI:57643"/>
        <dbReference type="ChEBI" id="CHEBI:58608"/>
        <dbReference type="EC" id="3.1.4.4"/>
    </reaction>
</comment>
<keyword evidence="7" id="KW-0732">Signal</keyword>
<dbReference type="InterPro" id="IPR051406">
    <property type="entry name" value="PLD_domain"/>
</dbReference>
<feature type="signal peptide" evidence="7">
    <location>
        <begin position="1"/>
        <end position="26"/>
    </location>
</feature>
<accession>A0A543CG91</accession>
<keyword evidence="5" id="KW-0442">Lipid degradation</keyword>
<dbReference type="Gene3D" id="3.30.870.10">
    <property type="entry name" value="Endonuclease Chain A"/>
    <property type="match status" value="2"/>
</dbReference>
<dbReference type="Pfam" id="PF13091">
    <property type="entry name" value="PLDc_2"/>
    <property type="match status" value="2"/>
</dbReference>
<name>A0A543CG91_9ACTN</name>
<reference evidence="9 10" key="1">
    <citation type="submission" date="2019-06" db="EMBL/GenBank/DDBJ databases">
        <title>Sequencing the genomes of 1000 actinobacteria strains.</title>
        <authorList>
            <person name="Klenk H.-P."/>
        </authorList>
    </citation>
    <scope>NUCLEOTIDE SEQUENCE [LARGE SCALE GENOMIC DNA]</scope>
    <source>
        <strain evidence="9 10">DSM 102200</strain>
    </source>
</reference>
<keyword evidence="4" id="KW-0378">Hydrolase</keyword>
<dbReference type="EC" id="3.1.4.4" evidence="3"/>
<keyword evidence="6" id="KW-0443">Lipid metabolism</keyword>
<evidence type="ECO:0000313" key="9">
    <source>
        <dbReference type="EMBL" id="TQL96088.1"/>
    </source>
</evidence>
<evidence type="ECO:0000256" key="7">
    <source>
        <dbReference type="SAM" id="SignalP"/>
    </source>
</evidence>
<evidence type="ECO:0000256" key="4">
    <source>
        <dbReference type="ARBA" id="ARBA00022801"/>
    </source>
</evidence>